<protein>
    <recommendedName>
        <fullName evidence="4">DNA/RNA polymerase</fullName>
    </recommendedName>
</protein>
<dbReference type="PANTHER" id="PTHR33050">
    <property type="entry name" value="REVERSE TRANSCRIPTASE DOMAIN-CONTAINING PROTEIN"/>
    <property type="match status" value="1"/>
</dbReference>
<proteinExistence type="predicted"/>
<dbReference type="AlphaFoldDB" id="A0A165JC32"/>
<accession>A0A165JC32</accession>
<dbReference type="SUPFAM" id="SSF56672">
    <property type="entry name" value="DNA/RNA polymerases"/>
    <property type="match status" value="1"/>
</dbReference>
<evidence type="ECO:0000313" key="3">
    <source>
        <dbReference type="Proteomes" id="UP000077266"/>
    </source>
</evidence>
<feature type="region of interest" description="Disordered" evidence="1">
    <location>
        <begin position="591"/>
        <end position="624"/>
    </location>
</feature>
<dbReference type="InParanoid" id="A0A165JC32"/>
<dbReference type="OrthoDB" id="3254233at2759"/>
<dbReference type="PANTHER" id="PTHR33050:SF7">
    <property type="entry name" value="RIBONUCLEASE H"/>
    <property type="match status" value="1"/>
</dbReference>
<keyword evidence="3" id="KW-1185">Reference proteome</keyword>
<gene>
    <name evidence="2" type="ORF">EXIGLDRAFT_766918</name>
</gene>
<evidence type="ECO:0008006" key="4">
    <source>
        <dbReference type="Google" id="ProtNLM"/>
    </source>
</evidence>
<organism evidence="2 3">
    <name type="scientific">Exidia glandulosa HHB12029</name>
    <dbReference type="NCBI Taxonomy" id="1314781"/>
    <lineage>
        <taxon>Eukaryota</taxon>
        <taxon>Fungi</taxon>
        <taxon>Dikarya</taxon>
        <taxon>Basidiomycota</taxon>
        <taxon>Agaricomycotina</taxon>
        <taxon>Agaricomycetes</taxon>
        <taxon>Auriculariales</taxon>
        <taxon>Exidiaceae</taxon>
        <taxon>Exidia</taxon>
    </lineage>
</organism>
<dbReference type="EMBL" id="KV425969">
    <property type="protein sequence ID" value="KZV94633.1"/>
    <property type="molecule type" value="Genomic_DNA"/>
</dbReference>
<reference evidence="2 3" key="1">
    <citation type="journal article" date="2016" name="Mol. Biol. Evol.">
        <title>Comparative Genomics of Early-Diverging Mushroom-Forming Fungi Provides Insights into the Origins of Lignocellulose Decay Capabilities.</title>
        <authorList>
            <person name="Nagy L.G."/>
            <person name="Riley R."/>
            <person name="Tritt A."/>
            <person name="Adam C."/>
            <person name="Daum C."/>
            <person name="Floudas D."/>
            <person name="Sun H."/>
            <person name="Yadav J.S."/>
            <person name="Pangilinan J."/>
            <person name="Larsson K.H."/>
            <person name="Matsuura K."/>
            <person name="Barry K."/>
            <person name="Labutti K."/>
            <person name="Kuo R."/>
            <person name="Ohm R.A."/>
            <person name="Bhattacharya S.S."/>
            <person name="Shirouzu T."/>
            <person name="Yoshinaga Y."/>
            <person name="Martin F.M."/>
            <person name="Grigoriev I.V."/>
            <person name="Hibbett D.S."/>
        </authorList>
    </citation>
    <scope>NUCLEOTIDE SEQUENCE [LARGE SCALE GENOMIC DNA]</scope>
    <source>
        <strain evidence="2 3">HHB12029</strain>
    </source>
</reference>
<evidence type="ECO:0000256" key="1">
    <source>
        <dbReference type="SAM" id="MobiDB-lite"/>
    </source>
</evidence>
<dbReference type="InterPro" id="IPR043502">
    <property type="entry name" value="DNA/RNA_pol_sf"/>
</dbReference>
<dbReference type="InterPro" id="IPR052055">
    <property type="entry name" value="Hepadnavirus_pol/RT"/>
</dbReference>
<evidence type="ECO:0000313" key="2">
    <source>
        <dbReference type="EMBL" id="KZV94633.1"/>
    </source>
</evidence>
<sequence>MVWNDPSCDDLLVGPAISATLSAYPLPRPPASEFDNLDAVKTIQSRPDLFKIVTPINADHFVRLLQSHPNQAYVHSVYLGLVEGFWPLADTRRNDAPTTADYSGSSVWTGDKLVFFEETCKEETDSGRWSEDFGPDLLPGMYSSPIFAVPKPHSSKFRMVVDHSSGTHSLNSFISRDGVATKLDSVRDLGHFLRVIRSKSGLKLRLIKSDGSKAYRRAPAHPLWQIKQVISVNGSRRIDRCCNFGTKSAGDIWFAIIALVLWGAQFVHGIDALLCYVDDVFSFDDFYRVVLYKPYNRLMSPKQAALLHLWDWVGIPHSDDKQVSGAPLVIIGFEVDPNLMTITMSDESRSDLLAKIEDFVSDRGSHDDGKRKLVEWQRLLGHANWALNAYPLLRPGLASSYDKIRGKSGASWPIVLNTRVVRDLQWFARTLRSAPGVQLLEANNWQPEDADITLYCDASLTGLGFWCPALNLGFTSEHADDNIIRNESLCVLSALSWVVTRNPKPSRIALYTDSQVSVDFFDSLKADLPYNHILLAAVEIVMSRNVSARVYHISGSSNSVADALSRNRLDRAAELAPGLVISTFAPPTISPERVRVPNGRRTPIRPSGKNPCPTPSLDNGSAAL</sequence>
<dbReference type="Proteomes" id="UP000077266">
    <property type="component" value="Unassembled WGS sequence"/>
</dbReference>
<dbReference type="STRING" id="1314781.A0A165JC32"/>
<name>A0A165JC32_EXIGL</name>